<proteinExistence type="predicted"/>
<dbReference type="InterPro" id="IPR019647">
    <property type="entry name" value="PhoP_reg_network_YrbL"/>
</dbReference>
<reference evidence="1 2" key="1">
    <citation type="submission" date="2020-11" db="EMBL/GenBank/DDBJ databases">
        <title>Vibrio nitrifigilis sp. nov., a marine nitrogen-fixing bacterium isolated from the lagoon sediment of an islet inside an atoll.</title>
        <authorList>
            <person name="Wang L.-T."/>
            <person name="Shieh W.Y."/>
        </authorList>
    </citation>
    <scope>NUCLEOTIDE SEQUENCE [LARGE SCALE GENOMIC DNA]</scope>
    <source>
        <strain evidence="1 2">NFV-1</strain>
    </source>
</reference>
<dbReference type="InterPro" id="IPR011009">
    <property type="entry name" value="Kinase-like_dom_sf"/>
</dbReference>
<gene>
    <name evidence="1" type="ORF">I1A42_11305</name>
</gene>
<accession>A0ABS0GFK3</accession>
<sequence>MREICHKKVNLDTSLLLGAGNERLCFIHPDNELLCIKVTKPGVFHRSQNVIEQQYFNYLKEQNVPFTYLPEYHGVVETNYGTGLVFDRVVDCDIRPAQRLDKMLAEKQISSAQASHVIAELQHYLLKYGIMVGDINPDQILVKTENKSLKPYIIDGVGPRRLGMKSFIYTRVGFMARYKLRKNWPNLIHRLGLKHA</sequence>
<name>A0ABS0GFK3_9VIBR</name>
<dbReference type="EMBL" id="JADPMR010000001">
    <property type="protein sequence ID" value="MBF9001135.1"/>
    <property type="molecule type" value="Genomic_DNA"/>
</dbReference>
<keyword evidence="2" id="KW-1185">Reference proteome</keyword>
<evidence type="ECO:0000313" key="2">
    <source>
        <dbReference type="Proteomes" id="UP000597206"/>
    </source>
</evidence>
<organism evidence="1 2">
    <name type="scientific">Vibrio nitrifigilis</name>
    <dbReference type="NCBI Taxonomy" id="2789781"/>
    <lineage>
        <taxon>Bacteria</taxon>
        <taxon>Pseudomonadati</taxon>
        <taxon>Pseudomonadota</taxon>
        <taxon>Gammaproteobacteria</taxon>
        <taxon>Vibrionales</taxon>
        <taxon>Vibrionaceae</taxon>
        <taxon>Vibrio</taxon>
    </lineage>
</organism>
<comment type="caution">
    <text evidence="1">The sequence shown here is derived from an EMBL/GenBank/DDBJ whole genome shotgun (WGS) entry which is preliminary data.</text>
</comment>
<dbReference type="Proteomes" id="UP000597206">
    <property type="component" value="Unassembled WGS sequence"/>
</dbReference>
<evidence type="ECO:0008006" key="3">
    <source>
        <dbReference type="Google" id="ProtNLM"/>
    </source>
</evidence>
<evidence type="ECO:0000313" key="1">
    <source>
        <dbReference type="EMBL" id="MBF9001135.1"/>
    </source>
</evidence>
<dbReference type="Pfam" id="PF10707">
    <property type="entry name" value="YrbL-PhoP_reg"/>
    <property type="match status" value="1"/>
</dbReference>
<protein>
    <recommendedName>
        <fullName evidence="3">PhoP regulatory network protein YrbL</fullName>
    </recommendedName>
</protein>
<dbReference type="SUPFAM" id="SSF56112">
    <property type="entry name" value="Protein kinase-like (PK-like)"/>
    <property type="match status" value="1"/>
</dbReference>
<dbReference type="RefSeq" id="WP_196123516.1">
    <property type="nucleotide sequence ID" value="NZ_JADPMR010000001.1"/>
</dbReference>